<dbReference type="Proteomes" id="UP000824540">
    <property type="component" value="Unassembled WGS sequence"/>
</dbReference>
<dbReference type="Pfam" id="PF00791">
    <property type="entry name" value="ZU5"/>
    <property type="match status" value="1"/>
</dbReference>
<dbReference type="InterPro" id="IPR000906">
    <property type="entry name" value="ZU5_dom"/>
</dbReference>
<dbReference type="AlphaFoldDB" id="A0A8T2NXT8"/>
<dbReference type="PROSITE" id="PS50890">
    <property type="entry name" value="PUA"/>
    <property type="match status" value="1"/>
</dbReference>
<protein>
    <recommendedName>
        <fullName evidence="9">ZU5 domain-containing protein</fullName>
    </recommendedName>
</protein>
<feature type="domain" description="SH3" evidence="5">
    <location>
        <begin position="554"/>
        <end position="624"/>
    </location>
</feature>
<dbReference type="InterPro" id="IPR056182">
    <property type="entry name" value="UPA_SH3BP4"/>
</dbReference>
<dbReference type="Pfam" id="PF24094">
    <property type="entry name" value="DEATH_SH3BP4"/>
    <property type="match status" value="1"/>
</dbReference>
<dbReference type="Pfam" id="PF23640">
    <property type="entry name" value="UPA_SH3BP4"/>
    <property type="match status" value="1"/>
</dbReference>
<dbReference type="PANTHER" id="PTHR15603:SF1">
    <property type="entry name" value="METASTASIS-ASSOCIATED IN COLON CANCER PROTEIN 1"/>
    <property type="match status" value="1"/>
</dbReference>
<comment type="caution">
    <text evidence="7">The sequence shown here is derived from an EMBL/GenBank/DDBJ whole genome shotgun (WGS) entry which is preliminary data.</text>
</comment>
<dbReference type="PROSITE" id="PS51145">
    <property type="entry name" value="ZU5"/>
    <property type="match status" value="1"/>
</dbReference>
<dbReference type="OrthoDB" id="10000126at2759"/>
<gene>
    <name evidence="7" type="ORF">JZ751_009678</name>
</gene>
<evidence type="ECO:0000256" key="4">
    <source>
        <dbReference type="PROSITE-ProRule" id="PRU00192"/>
    </source>
</evidence>
<dbReference type="CDD" id="cd01670">
    <property type="entry name" value="Death"/>
    <property type="match status" value="1"/>
</dbReference>
<keyword evidence="3" id="KW-0539">Nucleus</keyword>
<accession>A0A8T2NXT8</accession>
<sequence length="854" mass="96073">MAATRAKSIRRTGSLLRSRSEGNLIDLDDDGSLNNNNLSGSYMVLEGRKHSEWPVLQPEVQHATQTTNPFWKGLSGSNPFLDDIVHIEADSRGPNTNVSILKEDPLAIFGDNNADAISTSSDETNFGQLLNSGRKSVRRSGRWKSTSDILDVVEEPQKENGFSSSSQFLNPDFEWLKNDKEAYKMAWLSHRQLTRSCLDLGLMSQSPGWAQTQATETQISCKMGHDGGSVQLPGSEISAHIPEGHVPPGEVQEITMKAILDPPHGLNSDVLSTVSPLLEVSLSNLNVKESILIEMKIAGEIKKDPLSQVMTTFVCLVSQKREGPFQKLKNCYAYKDTLQMKLDDLKPHLFIIAAAQATILQPPATSVWDYMDRQLTVGVYGPKHIHPSFKAVCVVFCHNEIPLKLLFSDVKRGNKNLPPIVLQLWGKHQFNPGGLKDMQVVITPIDTKYEIKATDQIKEVKQGRLKTGQVVRLPFELYKASSGEMVSFKLGLIVKDPRGFPLTHFHVLSPEAAPRRSEKVGHKRLDKRKEMTRSVPIPEETEPQYPQFQDRTVNVQWYGVALKAVLRQPRVEYLLEYFKGDTVALLSRHTVKSLGQSKVKEWYIGFLRGRVGLVHCKNVKVITRDQVIDFSGVKITAQVLLDNITLPFKKLTYMYSGIQTLITEHVTSWRRFAEALGYANLSLDEIAWKHADTEAEKVACVLEKLKEDCHTEKSRKKFQHELIIGLLKMDCQGLVARLTQNTVILSAAVELGYRWRELAERLGRLSSAQIAGFEAPHRNKNGEVSLQSMWKPAYDFLYTWSSRYGNGYGAMIQDLHLGLDKMKTPVTRQWRQITGALITVNCMEILHDSAFPKP</sequence>
<dbReference type="InterPro" id="IPR056183">
    <property type="entry name" value="DEATH_SH3BP4"/>
</dbReference>
<reference evidence="7" key="1">
    <citation type="thesis" date="2021" institute="BYU ScholarsArchive" country="Provo, UT, USA">
        <title>Applications of and Algorithms for Genome Assembly and Genomic Analyses with an Emphasis on Marine Teleosts.</title>
        <authorList>
            <person name="Pickett B.D."/>
        </authorList>
    </citation>
    <scope>NUCLEOTIDE SEQUENCE</scope>
    <source>
        <strain evidence="7">HI-2016</strain>
    </source>
</reference>
<evidence type="ECO:0008006" key="9">
    <source>
        <dbReference type="Google" id="ProtNLM"/>
    </source>
</evidence>
<dbReference type="PROSITE" id="PS50002">
    <property type="entry name" value="SH3"/>
    <property type="match status" value="1"/>
</dbReference>
<evidence type="ECO:0000313" key="7">
    <source>
        <dbReference type="EMBL" id="KAG9345135.1"/>
    </source>
</evidence>
<evidence type="ECO:0000259" key="5">
    <source>
        <dbReference type="PROSITE" id="PS50002"/>
    </source>
</evidence>
<dbReference type="InterPro" id="IPR001452">
    <property type="entry name" value="SH3_domain"/>
</dbReference>
<evidence type="ECO:0000313" key="8">
    <source>
        <dbReference type="Proteomes" id="UP000824540"/>
    </source>
</evidence>
<evidence type="ECO:0000256" key="1">
    <source>
        <dbReference type="ARBA" id="ARBA00004123"/>
    </source>
</evidence>
<comment type="subcellular location">
    <subcellularLocation>
        <location evidence="1">Nucleus</location>
    </subcellularLocation>
</comment>
<organism evidence="7 8">
    <name type="scientific">Albula glossodonta</name>
    <name type="common">roundjaw bonefish</name>
    <dbReference type="NCBI Taxonomy" id="121402"/>
    <lineage>
        <taxon>Eukaryota</taxon>
        <taxon>Metazoa</taxon>
        <taxon>Chordata</taxon>
        <taxon>Craniata</taxon>
        <taxon>Vertebrata</taxon>
        <taxon>Euteleostomi</taxon>
        <taxon>Actinopterygii</taxon>
        <taxon>Neopterygii</taxon>
        <taxon>Teleostei</taxon>
        <taxon>Albuliformes</taxon>
        <taxon>Albulidae</taxon>
        <taxon>Albula</taxon>
    </lineage>
</organism>
<name>A0A8T2NXT8_9TELE</name>
<dbReference type="Gene3D" id="2.60.220.30">
    <property type="match status" value="1"/>
</dbReference>
<feature type="domain" description="ZU5" evidence="6">
    <location>
        <begin position="217"/>
        <end position="354"/>
    </location>
</feature>
<dbReference type="Pfam" id="PF23637">
    <property type="entry name" value="SH3BP4_C"/>
    <property type="match status" value="1"/>
</dbReference>
<keyword evidence="2 4" id="KW-0728">SH3 domain</keyword>
<dbReference type="GO" id="GO:0005634">
    <property type="term" value="C:nucleus"/>
    <property type="evidence" value="ECO:0007669"/>
    <property type="project" value="UniProtKB-SubCell"/>
</dbReference>
<dbReference type="EMBL" id="JAFBMS010000018">
    <property type="protein sequence ID" value="KAG9345135.1"/>
    <property type="molecule type" value="Genomic_DNA"/>
</dbReference>
<dbReference type="GO" id="GO:0005737">
    <property type="term" value="C:cytoplasm"/>
    <property type="evidence" value="ECO:0007669"/>
    <property type="project" value="TreeGrafter"/>
</dbReference>
<dbReference type="PANTHER" id="PTHR15603">
    <property type="entry name" value="SH3 DOMAIN-CONTAINING PROTEIN"/>
    <property type="match status" value="1"/>
</dbReference>
<keyword evidence="8" id="KW-1185">Reference proteome</keyword>
<proteinExistence type="predicted"/>
<evidence type="ECO:0000256" key="3">
    <source>
        <dbReference type="ARBA" id="ARBA00023242"/>
    </source>
</evidence>
<evidence type="ECO:0000256" key="2">
    <source>
        <dbReference type="ARBA" id="ARBA00022443"/>
    </source>
</evidence>
<evidence type="ECO:0000259" key="6">
    <source>
        <dbReference type="PROSITE" id="PS51145"/>
    </source>
</evidence>
<dbReference type="InterPro" id="IPR056181">
    <property type="entry name" value="SH3BP4_C"/>
</dbReference>